<dbReference type="InterPro" id="IPR021102">
    <property type="entry name" value="PNGase_A"/>
</dbReference>
<organism evidence="2 3">
    <name type="scientific">Caulobacter rhizosphaerae</name>
    <dbReference type="NCBI Taxonomy" id="2010972"/>
    <lineage>
        <taxon>Bacteria</taxon>
        <taxon>Pseudomonadati</taxon>
        <taxon>Pseudomonadota</taxon>
        <taxon>Alphaproteobacteria</taxon>
        <taxon>Caulobacterales</taxon>
        <taxon>Caulobacteraceae</taxon>
        <taxon>Caulobacter</taxon>
    </lineage>
</organism>
<dbReference type="InterPro" id="IPR056948">
    <property type="entry name" value="PNGaseA_N"/>
</dbReference>
<evidence type="ECO:0000313" key="3">
    <source>
        <dbReference type="Proteomes" id="UP001262754"/>
    </source>
</evidence>
<dbReference type="RefSeq" id="WP_310033447.1">
    <property type="nucleotide sequence ID" value="NZ_JAVDRL010000010.1"/>
</dbReference>
<reference evidence="2 3" key="1">
    <citation type="submission" date="2023-07" db="EMBL/GenBank/DDBJ databases">
        <title>Sorghum-associated microbial communities from plants grown in Nebraska, USA.</title>
        <authorList>
            <person name="Schachtman D."/>
        </authorList>
    </citation>
    <scope>NUCLEOTIDE SEQUENCE [LARGE SCALE GENOMIC DNA]</scope>
    <source>
        <strain evidence="2 3">DS2154</strain>
    </source>
</reference>
<keyword evidence="3" id="KW-1185">Reference proteome</keyword>
<dbReference type="EMBL" id="JAVDRL010000010">
    <property type="protein sequence ID" value="MDR6532809.1"/>
    <property type="molecule type" value="Genomic_DNA"/>
</dbReference>
<dbReference type="PANTHER" id="PTHR31104">
    <property type="entry name" value="PEPTIDE-N4-(N-ACETYL-BETA-GLUCOSAMINYL)ASPARAGINE AMIDASE A PROTEIN"/>
    <property type="match status" value="1"/>
</dbReference>
<name>A0ABU1N2Y1_9CAUL</name>
<sequence length="563" mass="60472">MTSRHALFSVLAVILGLAGPLTVARAESVIPAGFAAPPRPAPGVNTVADVEPRVPRPAGEPCVAPLFAPRQFEGVEPVAFSYTPPAACPGPWAKVVLEADFDVTAGRQFDRTAIIHLGGVNLYYGTTMEPRKAIAPAWHVERDVTDYAALLAQPGAGEVLIANVVNETYTGRLTAGARLLFYPASTATPAPAAPQIVQPISGGLARLTKDKDRLAQTVVLPANVERLALDVVAQGQADDEFWYDCVPDHLASDKEGRCGGGAFRQVEVFVDGQRAGLASLFPWIFTGGINPYLWFPAPAPETLNFTPSRIDLTPFAGLVNDGRPHRIEVAVPGVRNYYLVTASLLAWRDAGASSTRGRLLHNTLAGPRETTDARHVQVGEQGLNGRIDTRLAQKGEIAGVLQTSHGEVTTSVRYAMSFSNRQSYVSNDKVQIGRMRQSTRLQVDTRRTDASGTATRREISSYPFSSVTQETITADGTNQTAAVDLTLARTEREVTSDGRVWTRALSNHVAPTAQGQFNRAARRFQNASGSSVQAYRLEDSAIGCYGRTVVVKDNTVVTARDGC</sequence>
<dbReference type="Proteomes" id="UP001262754">
    <property type="component" value="Unassembled WGS sequence"/>
</dbReference>
<gene>
    <name evidence="2" type="ORF">J2800_003569</name>
</gene>
<feature type="domain" description="Peptide N-acetyl-beta-D-glucosaminyl asparaginase amidase A N-terminal" evidence="1">
    <location>
        <begin position="76"/>
        <end position="359"/>
    </location>
</feature>
<dbReference type="Pfam" id="PF12222">
    <property type="entry name" value="PNGaseA"/>
    <property type="match status" value="1"/>
</dbReference>
<accession>A0ABU1N2Y1</accession>
<evidence type="ECO:0000259" key="1">
    <source>
        <dbReference type="Pfam" id="PF12222"/>
    </source>
</evidence>
<proteinExistence type="predicted"/>
<comment type="caution">
    <text evidence="2">The sequence shown here is derived from an EMBL/GenBank/DDBJ whole genome shotgun (WGS) entry which is preliminary data.</text>
</comment>
<protein>
    <recommendedName>
        <fullName evidence="1">Peptide N-acetyl-beta-D-glucosaminyl asparaginase amidase A N-terminal domain-containing protein</fullName>
    </recommendedName>
</protein>
<evidence type="ECO:0000313" key="2">
    <source>
        <dbReference type="EMBL" id="MDR6532809.1"/>
    </source>
</evidence>